<proteinExistence type="predicted"/>
<dbReference type="RefSeq" id="WP_305997495.1">
    <property type="nucleotide sequence ID" value="NZ_JAVALS010000015.1"/>
</dbReference>
<evidence type="ECO:0000313" key="4">
    <source>
        <dbReference type="Proteomes" id="UP001232725"/>
    </source>
</evidence>
<evidence type="ECO:0000259" key="2">
    <source>
        <dbReference type="Pfam" id="PF00857"/>
    </source>
</evidence>
<dbReference type="PANTHER" id="PTHR43540">
    <property type="entry name" value="PEROXYUREIDOACRYLATE/UREIDOACRYLATE AMIDOHYDROLASE-RELATED"/>
    <property type="match status" value="1"/>
</dbReference>
<feature type="domain" description="Isochorismatase-like" evidence="2">
    <location>
        <begin position="10"/>
        <end position="182"/>
    </location>
</feature>
<dbReference type="PANTHER" id="PTHR43540:SF7">
    <property type="entry name" value="ISOCHORISMATASE FAMILY PROTEIN YECD"/>
    <property type="match status" value="1"/>
</dbReference>
<keyword evidence="1" id="KW-0378">Hydrolase</keyword>
<name>A0ABT9IS65_9MICC</name>
<evidence type="ECO:0000256" key="1">
    <source>
        <dbReference type="ARBA" id="ARBA00022801"/>
    </source>
</evidence>
<accession>A0ABT9IS65</accession>
<dbReference type="Pfam" id="PF00857">
    <property type="entry name" value="Isochorismatase"/>
    <property type="match status" value="1"/>
</dbReference>
<reference evidence="3 4" key="1">
    <citation type="submission" date="2023-08" db="EMBL/GenBank/DDBJ databases">
        <title>Arthrobacter horti sp. nov., isolated from forest soil.</title>
        <authorList>
            <person name="Park M."/>
        </authorList>
    </citation>
    <scope>NUCLEOTIDE SEQUENCE [LARGE SCALE GENOMIC DNA]</scope>
    <source>
        <strain evidence="3 4">YJM1</strain>
    </source>
</reference>
<gene>
    <name evidence="3" type="ORF">Q9R02_14900</name>
</gene>
<evidence type="ECO:0000313" key="3">
    <source>
        <dbReference type="EMBL" id="MDP5228449.1"/>
    </source>
</evidence>
<dbReference type="SUPFAM" id="SSF52499">
    <property type="entry name" value="Isochorismatase-like hydrolases"/>
    <property type="match status" value="1"/>
</dbReference>
<keyword evidence="4" id="KW-1185">Reference proteome</keyword>
<sequence>MTLSAIDTHSALVVIDLQNGIVGRLRAGEDTTVVDAVVGNSRKLADAFRTRGLPVVLVNVAGAPVGRTDAARRMPAEVPADYFALVDGLNTSDDDVLLTKHSVGAFATTELDAVLRERGVTQIVLTGIATSVGVESTARNAHDLGYNVVLTVDAMTDLTPSAHDYAVANVFPRLGESTTTQDVLAALAARG</sequence>
<dbReference type="Gene3D" id="3.40.50.850">
    <property type="entry name" value="Isochorismatase-like"/>
    <property type="match status" value="1"/>
</dbReference>
<dbReference type="CDD" id="cd00431">
    <property type="entry name" value="cysteine_hydrolases"/>
    <property type="match status" value="1"/>
</dbReference>
<dbReference type="InterPro" id="IPR036380">
    <property type="entry name" value="Isochorismatase-like_sf"/>
</dbReference>
<dbReference type="Proteomes" id="UP001232725">
    <property type="component" value="Unassembled WGS sequence"/>
</dbReference>
<dbReference type="EMBL" id="JAVALS010000015">
    <property type="protein sequence ID" value="MDP5228449.1"/>
    <property type="molecule type" value="Genomic_DNA"/>
</dbReference>
<organism evidence="3 4">
    <name type="scientific">Arthrobacter horti</name>
    <dbReference type="NCBI Taxonomy" id="3068273"/>
    <lineage>
        <taxon>Bacteria</taxon>
        <taxon>Bacillati</taxon>
        <taxon>Actinomycetota</taxon>
        <taxon>Actinomycetes</taxon>
        <taxon>Micrococcales</taxon>
        <taxon>Micrococcaceae</taxon>
        <taxon>Arthrobacter</taxon>
    </lineage>
</organism>
<protein>
    <submittedName>
        <fullName evidence="3">Isochorismatase family protein</fullName>
    </submittedName>
</protein>
<dbReference type="InterPro" id="IPR000868">
    <property type="entry name" value="Isochorismatase-like_dom"/>
</dbReference>
<comment type="caution">
    <text evidence="3">The sequence shown here is derived from an EMBL/GenBank/DDBJ whole genome shotgun (WGS) entry which is preliminary data.</text>
</comment>
<dbReference type="InterPro" id="IPR050272">
    <property type="entry name" value="Isochorismatase-like_hydrls"/>
</dbReference>